<feature type="compositionally biased region" description="Basic residues" evidence="1">
    <location>
        <begin position="81"/>
        <end position="90"/>
    </location>
</feature>
<feature type="non-terminal residue" evidence="2">
    <location>
        <position position="1"/>
    </location>
</feature>
<accession>A0A6J4JL10</accession>
<gene>
    <name evidence="2" type="ORF">AVDCRST_MAG26-3394</name>
</gene>
<feature type="compositionally biased region" description="Low complexity" evidence="1">
    <location>
        <begin position="33"/>
        <end position="63"/>
    </location>
</feature>
<feature type="compositionally biased region" description="Basic and acidic residues" evidence="1">
    <location>
        <begin position="136"/>
        <end position="146"/>
    </location>
</feature>
<name>A0A6J4JL10_9CHLR</name>
<protein>
    <submittedName>
        <fullName evidence="2">Uncharacterized protein</fullName>
    </submittedName>
</protein>
<sequence>PLPQRGGLPQGAADSDGRPPANTAVRSARRGRSPAGSTTSIPATTAAAGQGAAAYASAVTTPAAPTPPAAAGSRGGDTRRRPWRGRRRGRAGGDPGGADTDHANNERRHRPGARARGRVCFAAVPDRGHRPASGGYERRRDSERAPPRVRGRRADAVSGRAHHAKLASRAGGWKLDRKRCCGRPAHIHRTDSGLYQHPHHPV</sequence>
<feature type="region of interest" description="Disordered" evidence="1">
    <location>
        <begin position="1"/>
        <end position="170"/>
    </location>
</feature>
<feature type="compositionally biased region" description="Basic residues" evidence="1">
    <location>
        <begin position="107"/>
        <end position="117"/>
    </location>
</feature>
<feature type="non-terminal residue" evidence="2">
    <location>
        <position position="202"/>
    </location>
</feature>
<dbReference type="AlphaFoldDB" id="A0A6J4JL10"/>
<reference evidence="2" key="1">
    <citation type="submission" date="2020-02" db="EMBL/GenBank/DDBJ databases">
        <authorList>
            <person name="Meier V. D."/>
        </authorList>
    </citation>
    <scope>NUCLEOTIDE SEQUENCE</scope>
    <source>
        <strain evidence="2">AVDCRST_MAG26</strain>
    </source>
</reference>
<proteinExistence type="predicted"/>
<organism evidence="2">
    <name type="scientific">uncultured Chloroflexia bacterium</name>
    <dbReference type="NCBI Taxonomy" id="1672391"/>
    <lineage>
        <taxon>Bacteria</taxon>
        <taxon>Bacillati</taxon>
        <taxon>Chloroflexota</taxon>
        <taxon>Chloroflexia</taxon>
        <taxon>environmental samples</taxon>
    </lineage>
</organism>
<dbReference type="EMBL" id="CADCTK010000793">
    <property type="protein sequence ID" value="CAA9281310.1"/>
    <property type="molecule type" value="Genomic_DNA"/>
</dbReference>
<evidence type="ECO:0000313" key="2">
    <source>
        <dbReference type="EMBL" id="CAA9281310.1"/>
    </source>
</evidence>
<evidence type="ECO:0000256" key="1">
    <source>
        <dbReference type="SAM" id="MobiDB-lite"/>
    </source>
</evidence>